<proteinExistence type="predicted"/>
<dbReference type="AlphaFoldDB" id="A0A6G0WF86"/>
<organism evidence="1 2">
    <name type="scientific">Aphis craccivora</name>
    <name type="common">Cowpea aphid</name>
    <dbReference type="NCBI Taxonomy" id="307492"/>
    <lineage>
        <taxon>Eukaryota</taxon>
        <taxon>Metazoa</taxon>
        <taxon>Ecdysozoa</taxon>
        <taxon>Arthropoda</taxon>
        <taxon>Hexapoda</taxon>
        <taxon>Insecta</taxon>
        <taxon>Pterygota</taxon>
        <taxon>Neoptera</taxon>
        <taxon>Paraneoptera</taxon>
        <taxon>Hemiptera</taxon>
        <taxon>Sternorrhyncha</taxon>
        <taxon>Aphidomorpha</taxon>
        <taxon>Aphidoidea</taxon>
        <taxon>Aphididae</taxon>
        <taxon>Aphidini</taxon>
        <taxon>Aphis</taxon>
        <taxon>Aphis</taxon>
    </lineage>
</organism>
<sequence length="63" mass="7571">MTINCQTDSFNNKVFICEDHSIKEDRLNGLMLFNIHRDIKITPDEVIEEFSKKHTRKLQLQYM</sequence>
<keyword evidence="2" id="KW-1185">Reference proteome</keyword>
<accession>A0A6G0WF86</accession>
<gene>
    <name evidence="1" type="ORF">FWK35_00025885</name>
</gene>
<name>A0A6G0WF86_APHCR</name>
<dbReference type="EMBL" id="VUJU01008807">
    <property type="protein sequence ID" value="KAF0725686.1"/>
    <property type="molecule type" value="Genomic_DNA"/>
</dbReference>
<protein>
    <submittedName>
        <fullName evidence="1">52 kDa repressor of the inhibitor of the protein kinase-like</fullName>
    </submittedName>
</protein>
<dbReference type="Proteomes" id="UP000478052">
    <property type="component" value="Unassembled WGS sequence"/>
</dbReference>
<evidence type="ECO:0000313" key="1">
    <source>
        <dbReference type="EMBL" id="KAF0725686.1"/>
    </source>
</evidence>
<evidence type="ECO:0000313" key="2">
    <source>
        <dbReference type="Proteomes" id="UP000478052"/>
    </source>
</evidence>
<reference evidence="1 2" key="1">
    <citation type="submission" date="2019-08" db="EMBL/GenBank/DDBJ databases">
        <title>Whole genome of Aphis craccivora.</title>
        <authorList>
            <person name="Voronova N.V."/>
            <person name="Shulinski R.S."/>
            <person name="Bandarenka Y.V."/>
            <person name="Zhorov D.G."/>
            <person name="Warner D."/>
        </authorList>
    </citation>
    <scope>NUCLEOTIDE SEQUENCE [LARGE SCALE GENOMIC DNA]</scope>
    <source>
        <strain evidence="1">180601</strain>
        <tissue evidence="1">Whole Body</tissue>
    </source>
</reference>
<comment type="caution">
    <text evidence="1">The sequence shown here is derived from an EMBL/GenBank/DDBJ whole genome shotgun (WGS) entry which is preliminary data.</text>
</comment>